<dbReference type="FunFam" id="3.30.565.10:FF:000006">
    <property type="entry name" value="Sensor histidine kinase WalK"/>
    <property type="match status" value="1"/>
</dbReference>
<accession>A0A2R5HF03</accession>
<dbReference type="GO" id="GO:0005886">
    <property type="term" value="C:plasma membrane"/>
    <property type="evidence" value="ECO:0007669"/>
    <property type="project" value="TreeGrafter"/>
</dbReference>
<keyword evidence="7 12" id="KW-0812">Transmembrane</keyword>
<dbReference type="EC" id="2.7.13.3" evidence="3"/>
<keyword evidence="9 12" id="KW-1133">Transmembrane helix</keyword>
<dbReference type="InterPro" id="IPR036890">
    <property type="entry name" value="HATPase_C_sf"/>
</dbReference>
<dbReference type="SUPFAM" id="SSF47384">
    <property type="entry name" value="Homodimeric domain of signal transducing histidine kinase"/>
    <property type="match status" value="1"/>
</dbReference>
<dbReference type="PROSITE" id="PS50885">
    <property type="entry name" value="HAMP"/>
    <property type="match status" value="1"/>
</dbReference>
<evidence type="ECO:0000256" key="6">
    <source>
        <dbReference type="ARBA" id="ARBA00022679"/>
    </source>
</evidence>
<feature type="transmembrane region" description="Helical" evidence="12">
    <location>
        <begin position="173"/>
        <end position="196"/>
    </location>
</feature>
<dbReference type="InterPro" id="IPR050428">
    <property type="entry name" value="TCS_sensor_his_kinase"/>
</dbReference>
<feature type="domain" description="HAMP" evidence="14">
    <location>
        <begin position="197"/>
        <end position="251"/>
    </location>
</feature>
<dbReference type="CDD" id="cd00082">
    <property type="entry name" value="HisKA"/>
    <property type="match status" value="1"/>
</dbReference>
<dbReference type="InterPro" id="IPR004358">
    <property type="entry name" value="Sig_transdc_His_kin-like_C"/>
</dbReference>
<dbReference type="PANTHER" id="PTHR45436:SF5">
    <property type="entry name" value="SENSOR HISTIDINE KINASE TRCS"/>
    <property type="match status" value="1"/>
</dbReference>
<dbReference type="Pfam" id="PF18719">
    <property type="entry name" value="ArlS_N"/>
    <property type="match status" value="1"/>
</dbReference>
<evidence type="ECO:0000259" key="14">
    <source>
        <dbReference type="PROSITE" id="PS50885"/>
    </source>
</evidence>
<dbReference type="Pfam" id="PF02518">
    <property type="entry name" value="HATPase_c"/>
    <property type="match status" value="1"/>
</dbReference>
<evidence type="ECO:0000256" key="11">
    <source>
        <dbReference type="ARBA" id="ARBA00023136"/>
    </source>
</evidence>
<evidence type="ECO:0000256" key="2">
    <source>
        <dbReference type="ARBA" id="ARBA00004370"/>
    </source>
</evidence>
<evidence type="ECO:0000256" key="4">
    <source>
        <dbReference type="ARBA" id="ARBA00015735"/>
    </source>
</evidence>
<evidence type="ECO:0000256" key="8">
    <source>
        <dbReference type="ARBA" id="ARBA00022777"/>
    </source>
</evidence>
<name>A0A2R5HF03_9LACT</name>
<dbReference type="GO" id="GO:0000155">
    <property type="term" value="F:phosphorelay sensor kinase activity"/>
    <property type="evidence" value="ECO:0007669"/>
    <property type="project" value="InterPro"/>
</dbReference>
<keyword evidence="16" id="KW-1185">Reference proteome</keyword>
<dbReference type="InterPro" id="IPR003661">
    <property type="entry name" value="HisK_dim/P_dom"/>
</dbReference>
<comment type="catalytic activity">
    <reaction evidence="1">
        <text>ATP + protein L-histidine = ADP + protein N-phospho-L-histidine.</text>
        <dbReference type="EC" id="2.7.13.3"/>
    </reaction>
</comment>
<evidence type="ECO:0000256" key="12">
    <source>
        <dbReference type="SAM" id="Phobius"/>
    </source>
</evidence>
<evidence type="ECO:0000256" key="1">
    <source>
        <dbReference type="ARBA" id="ARBA00000085"/>
    </source>
</evidence>
<comment type="caution">
    <text evidence="15">The sequence shown here is derived from an EMBL/GenBank/DDBJ whole genome shotgun (WGS) entry which is preliminary data.</text>
</comment>
<dbReference type="SMART" id="SM00387">
    <property type="entry name" value="HATPase_c"/>
    <property type="match status" value="1"/>
</dbReference>
<dbReference type="InterPro" id="IPR041610">
    <property type="entry name" value="ArlS_N"/>
</dbReference>
<dbReference type="SUPFAM" id="SSF158472">
    <property type="entry name" value="HAMP domain-like"/>
    <property type="match status" value="1"/>
</dbReference>
<dbReference type="Proteomes" id="UP000245021">
    <property type="component" value="Unassembled WGS sequence"/>
</dbReference>
<keyword evidence="8 15" id="KW-0418">Kinase</keyword>
<dbReference type="Gene3D" id="6.10.340.10">
    <property type="match status" value="1"/>
</dbReference>
<dbReference type="FunFam" id="1.10.287.130:FF:000001">
    <property type="entry name" value="Two-component sensor histidine kinase"/>
    <property type="match status" value="1"/>
</dbReference>
<evidence type="ECO:0000256" key="9">
    <source>
        <dbReference type="ARBA" id="ARBA00022989"/>
    </source>
</evidence>
<keyword evidence="10" id="KW-0902">Two-component regulatory system</keyword>
<reference evidence="15 16" key="1">
    <citation type="journal article" date="2018" name="Genome Announc.">
        <title>Draft Genome Sequence of Lactococcus sp. Strain NtB2 (JCM 32569), Isolated from the Gut of the Higher Termite Nasutitermes takasagoensis.</title>
        <authorList>
            <person name="Noda S."/>
            <person name="Aihara C."/>
            <person name="Yuki M."/>
            <person name="Ohkuma M."/>
        </authorList>
    </citation>
    <scope>NUCLEOTIDE SEQUENCE [LARGE SCALE GENOMIC DNA]</scope>
    <source>
        <strain evidence="15 16">NtB2</strain>
    </source>
</reference>
<evidence type="ECO:0000256" key="3">
    <source>
        <dbReference type="ARBA" id="ARBA00012438"/>
    </source>
</evidence>
<dbReference type="Gene3D" id="3.30.565.10">
    <property type="entry name" value="Histidine kinase-like ATPase, C-terminal domain"/>
    <property type="match status" value="1"/>
</dbReference>
<organism evidence="15 16">
    <name type="scientific">Lactococcus termiticola</name>
    <dbReference type="NCBI Taxonomy" id="2169526"/>
    <lineage>
        <taxon>Bacteria</taxon>
        <taxon>Bacillati</taxon>
        <taxon>Bacillota</taxon>
        <taxon>Bacilli</taxon>
        <taxon>Lactobacillales</taxon>
        <taxon>Streptococcaceae</taxon>
        <taxon>Lactococcus</taxon>
    </lineage>
</organism>
<dbReference type="PROSITE" id="PS50109">
    <property type="entry name" value="HIS_KIN"/>
    <property type="match status" value="1"/>
</dbReference>
<protein>
    <recommendedName>
        <fullName evidence="4">Signal transduction histidine-protein kinase ArlS</fullName>
        <ecNumber evidence="3">2.7.13.3</ecNumber>
    </recommendedName>
</protein>
<dbReference type="PANTHER" id="PTHR45436">
    <property type="entry name" value="SENSOR HISTIDINE KINASE YKOH"/>
    <property type="match status" value="1"/>
</dbReference>
<dbReference type="InterPro" id="IPR003660">
    <property type="entry name" value="HAMP_dom"/>
</dbReference>
<feature type="domain" description="Histidine kinase" evidence="13">
    <location>
        <begin position="259"/>
        <end position="476"/>
    </location>
</feature>
<evidence type="ECO:0000313" key="16">
    <source>
        <dbReference type="Proteomes" id="UP000245021"/>
    </source>
</evidence>
<evidence type="ECO:0000256" key="7">
    <source>
        <dbReference type="ARBA" id="ARBA00022692"/>
    </source>
</evidence>
<sequence length="480" mass="55079">MLRWAFANTIFCFVTFTIFSILIYQLTLSTFISEEKRNMLSAMDNVERALSASEVPLSFTNLPNFLQNAQENEVHHEEQADDEKVLQPLTLSEMVGARKSFYVYNVDRRLIYSTSKITYSLRGTADNTIHEVGGDTPGYMAERRIISRTTGQVIGYLQAFYDMSFYYSIRTRLLVSLVILEILAIFIAQFAGYFMASHFMRPLEKLHDAMVKQAKDPTRAYKPLVIETRDEIEDLAEAYNTMVKQINSYIERQQRFTYDASHELRTPLAVLDGHISMLNRWGKDDPEILEESLQASLEETRRMKSLLEDMLTLSRLGNATDEHQHEVTDLENSIEHMVKNFRVINPELDISFDCQVQQAIAQIYENHYEQALTILIDNAIKYSPEDRCHIKVKLTEDDGYLMTSVADSGYGISEEDIEHIFDRFFRADKARNRDVGGSGLGLSIISHIVENYQGSIEVQSALGEGTTFIMKIPKIKEVLI</sequence>
<dbReference type="SMART" id="SM00304">
    <property type="entry name" value="HAMP"/>
    <property type="match status" value="1"/>
</dbReference>
<dbReference type="PRINTS" id="PR00344">
    <property type="entry name" value="BCTRLSENSOR"/>
</dbReference>
<proteinExistence type="predicted"/>
<feature type="transmembrane region" description="Helical" evidence="12">
    <location>
        <begin position="6"/>
        <end position="27"/>
    </location>
</feature>
<dbReference type="EMBL" id="BFFO01000004">
    <property type="protein sequence ID" value="GBG96647.1"/>
    <property type="molecule type" value="Genomic_DNA"/>
</dbReference>
<gene>
    <name evidence="15" type="ORF">NtB2_00771</name>
</gene>
<keyword evidence="5" id="KW-0597">Phosphoprotein</keyword>
<dbReference type="Pfam" id="PF00672">
    <property type="entry name" value="HAMP"/>
    <property type="match status" value="1"/>
</dbReference>
<dbReference type="SUPFAM" id="SSF55874">
    <property type="entry name" value="ATPase domain of HSP90 chaperone/DNA topoisomerase II/histidine kinase"/>
    <property type="match status" value="1"/>
</dbReference>
<dbReference type="AlphaFoldDB" id="A0A2R5HF03"/>
<dbReference type="InterPro" id="IPR005467">
    <property type="entry name" value="His_kinase_dom"/>
</dbReference>
<dbReference type="Pfam" id="PF00512">
    <property type="entry name" value="HisKA"/>
    <property type="match status" value="1"/>
</dbReference>
<evidence type="ECO:0000256" key="10">
    <source>
        <dbReference type="ARBA" id="ARBA00023012"/>
    </source>
</evidence>
<dbReference type="CDD" id="cd06225">
    <property type="entry name" value="HAMP"/>
    <property type="match status" value="1"/>
</dbReference>
<dbReference type="Gene3D" id="1.10.287.130">
    <property type="match status" value="1"/>
</dbReference>
<evidence type="ECO:0000256" key="5">
    <source>
        <dbReference type="ARBA" id="ARBA00022553"/>
    </source>
</evidence>
<dbReference type="SMART" id="SM00388">
    <property type="entry name" value="HisKA"/>
    <property type="match status" value="1"/>
</dbReference>
<dbReference type="InterPro" id="IPR003594">
    <property type="entry name" value="HATPase_dom"/>
</dbReference>
<dbReference type="InterPro" id="IPR036097">
    <property type="entry name" value="HisK_dim/P_sf"/>
</dbReference>
<keyword evidence="11 12" id="KW-0472">Membrane</keyword>
<evidence type="ECO:0000313" key="15">
    <source>
        <dbReference type="EMBL" id="GBG96647.1"/>
    </source>
</evidence>
<keyword evidence="6" id="KW-0808">Transferase</keyword>
<evidence type="ECO:0000259" key="13">
    <source>
        <dbReference type="PROSITE" id="PS50109"/>
    </source>
</evidence>
<comment type="subcellular location">
    <subcellularLocation>
        <location evidence="2">Membrane</location>
    </subcellularLocation>
</comment>